<evidence type="ECO:0000313" key="4">
    <source>
        <dbReference type="Proteomes" id="UP000596977"/>
    </source>
</evidence>
<protein>
    <recommendedName>
        <fullName evidence="2">Glyoxalase-related protein domain-containing protein</fullName>
    </recommendedName>
</protein>
<organism evidence="3 4">
    <name type="scientific">Pelagibacterium lentulum</name>
    <dbReference type="NCBI Taxonomy" id="2029865"/>
    <lineage>
        <taxon>Bacteria</taxon>
        <taxon>Pseudomonadati</taxon>
        <taxon>Pseudomonadota</taxon>
        <taxon>Alphaproteobacteria</taxon>
        <taxon>Hyphomicrobiales</taxon>
        <taxon>Devosiaceae</taxon>
        <taxon>Pelagibacterium</taxon>
    </lineage>
</organism>
<gene>
    <name evidence="3" type="ORF">GCM10011499_07960</name>
</gene>
<dbReference type="InterPro" id="IPR045517">
    <property type="entry name" value="Glyoxalase_8"/>
</dbReference>
<dbReference type="Gene3D" id="2.60.120.260">
    <property type="entry name" value="Galactose-binding domain-like"/>
    <property type="match status" value="1"/>
</dbReference>
<evidence type="ECO:0000259" key="2">
    <source>
        <dbReference type="Pfam" id="PF20066"/>
    </source>
</evidence>
<dbReference type="OrthoDB" id="9803104at2"/>
<dbReference type="AlphaFoldDB" id="A0A916R850"/>
<dbReference type="Pfam" id="PF20066">
    <property type="entry name" value="Glyoxalase_8"/>
    <property type="match status" value="1"/>
</dbReference>
<evidence type="ECO:0000256" key="1">
    <source>
        <dbReference type="SAM" id="MobiDB-lite"/>
    </source>
</evidence>
<feature type="region of interest" description="Disordered" evidence="1">
    <location>
        <begin position="213"/>
        <end position="235"/>
    </location>
</feature>
<dbReference type="EMBL" id="BMKB01000001">
    <property type="protein sequence ID" value="GGA40798.1"/>
    <property type="molecule type" value="Genomic_DNA"/>
</dbReference>
<proteinExistence type="predicted"/>
<evidence type="ECO:0000313" key="3">
    <source>
        <dbReference type="EMBL" id="GGA40798.1"/>
    </source>
</evidence>
<keyword evidence="4" id="KW-1185">Reference proteome</keyword>
<dbReference type="RefSeq" id="WP_127073186.1">
    <property type="nucleotide sequence ID" value="NZ_BMKB01000001.1"/>
</dbReference>
<accession>A0A916R850</accession>
<comment type="caution">
    <text evidence="3">The sequence shown here is derived from an EMBL/GenBank/DDBJ whole genome shotgun (WGS) entry which is preliminary data.</text>
</comment>
<name>A0A916R850_9HYPH</name>
<reference evidence="3 4" key="1">
    <citation type="journal article" date="2014" name="Int. J. Syst. Evol. Microbiol.">
        <title>Complete genome sequence of Corynebacterium casei LMG S-19264T (=DSM 44701T), isolated from a smear-ripened cheese.</title>
        <authorList>
            <consortium name="US DOE Joint Genome Institute (JGI-PGF)"/>
            <person name="Walter F."/>
            <person name="Albersmeier A."/>
            <person name="Kalinowski J."/>
            <person name="Ruckert C."/>
        </authorList>
    </citation>
    <scope>NUCLEOTIDE SEQUENCE [LARGE SCALE GENOMIC DNA]</scope>
    <source>
        <strain evidence="3 4">CGMCC 1.15896</strain>
    </source>
</reference>
<feature type="domain" description="Glyoxalase-related protein" evidence="2">
    <location>
        <begin position="3"/>
        <end position="75"/>
    </location>
</feature>
<dbReference type="Proteomes" id="UP000596977">
    <property type="component" value="Unassembled WGS sequence"/>
</dbReference>
<sequence length="235" mass="25986">MHELSRFKTMAKALRDALAEREIELSHGQCLDLVARQQGVANWNVLAARSGTPTTENALFIPESWFPGSATSETYFRFGVARESPGVAKIEARPGVEIPENSFATLMQSFSARAYRSKRVRLVAELKTRAAGAAAIWMRIDPSGGGRHLRFDNMMRRSENGALRGDVEWTERHIVLDVPYPADTIHFGCLLHEKGAVWARNFSLEVVSEDLPVTSGGPYPAGPTNLDFGDLDTQQ</sequence>